<dbReference type="SUPFAM" id="SSF55073">
    <property type="entry name" value="Nucleotide cyclase"/>
    <property type="match status" value="1"/>
</dbReference>
<name>A0ABU8RG57_9ACTN</name>
<accession>A0ABU8RG57</accession>
<feature type="domain" description="GGDEF" evidence="2">
    <location>
        <begin position="215"/>
        <end position="338"/>
    </location>
</feature>
<dbReference type="EMBL" id="JBBIAA010000001">
    <property type="protein sequence ID" value="MEJ5944062.1"/>
    <property type="molecule type" value="Genomic_DNA"/>
</dbReference>
<feature type="transmembrane region" description="Helical" evidence="1">
    <location>
        <begin position="112"/>
        <end position="136"/>
    </location>
</feature>
<feature type="transmembrane region" description="Helical" evidence="1">
    <location>
        <begin position="61"/>
        <end position="81"/>
    </location>
</feature>
<dbReference type="CDD" id="cd01949">
    <property type="entry name" value="GGDEF"/>
    <property type="match status" value="1"/>
</dbReference>
<keyword evidence="1" id="KW-0812">Transmembrane</keyword>
<evidence type="ECO:0000313" key="4">
    <source>
        <dbReference type="Proteomes" id="UP001387100"/>
    </source>
</evidence>
<dbReference type="GO" id="GO:0052621">
    <property type="term" value="F:diguanylate cyclase activity"/>
    <property type="evidence" value="ECO:0007669"/>
    <property type="project" value="UniProtKB-EC"/>
</dbReference>
<gene>
    <name evidence="3" type="ORF">WDZ17_01955</name>
</gene>
<evidence type="ECO:0000313" key="3">
    <source>
        <dbReference type="EMBL" id="MEJ5944062.1"/>
    </source>
</evidence>
<dbReference type="InterPro" id="IPR000160">
    <property type="entry name" value="GGDEF_dom"/>
</dbReference>
<dbReference type="SMART" id="SM00267">
    <property type="entry name" value="GGDEF"/>
    <property type="match status" value="1"/>
</dbReference>
<dbReference type="PANTHER" id="PTHR45138:SF9">
    <property type="entry name" value="DIGUANYLATE CYCLASE DGCM-RELATED"/>
    <property type="match status" value="1"/>
</dbReference>
<dbReference type="InterPro" id="IPR043128">
    <property type="entry name" value="Rev_trsase/Diguanyl_cyclase"/>
</dbReference>
<protein>
    <submittedName>
        <fullName evidence="3">GGDEF domain-containing protein</fullName>
        <ecNumber evidence="3">2.7.7.65</ecNumber>
    </submittedName>
</protein>
<sequence>MSTAGPARRAPRHRSVDPTALVALPVTATDRSSAQQVALLFAAWAGLGLLVCLLPGQGVDVPLMLAVGTGFGVVAAVVAATRRLRRWQLHTCLLLASAVAALVVLDARGSPLALAYSCGFLTLTIVAISTCSWAGASPHVLLALVGPLLPAITGDGDAWASATIVSGLIALTTLYAGFMVRAAARAEVDALTGVPNRRGADRRLDQLSALATTGSPAAVALVDLDHFKQVNDSRGHAAGDALLRAVARGLRAGVPAPGCVTRWGGDEFLVLAATAPERLADHLEVARRLLPDGASFSAGVTGLVPGEGPSATTSRADAALYAVKRSRRGTTEVASVRETGALVLTGPETAGHDATRQQGP</sequence>
<dbReference type="Proteomes" id="UP001387100">
    <property type="component" value="Unassembled WGS sequence"/>
</dbReference>
<organism evidence="3 4">
    <name type="scientific">Pseudokineococcus basanitobsidens</name>
    <dbReference type="NCBI Taxonomy" id="1926649"/>
    <lineage>
        <taxon>Bacteria</taxon>
        <taxon>Bacillati</taxon>
        <taxon>Actinomycetota</taxon>
        <taxon>Actinomycetes</taxon>
        <taxon>Kineosporiales</taxon>
        <taxon>Kineosporiaceae</taxon>
        <taxon>Pseudokineococcus</taxon>
    </lineage>
</organism>
<dbReference type="PROSITE" id="PS50887">
    <property type="entry name" value="GGDEF"/>
    <property type="match status" value="1"/>
</dbReference>
<dbReference type="Pfam" id="PF00990">
    <property type="entry name" value="GGDEF"/>
    <property type="match status" value="1"/>
</dbReference>
<dbReference type="NCBIfam" id="TIGR00254">
    <property type="entry name" value="GGDEF"/>
    <property type="match status" value="1"/>
</dbReference>
<proteinExistence type="predicted"/>
<dbReference type="PANTHER" id="PTHR45138">
    <property type="entry name" value="REGULATORY COMPONENTS OF SENSORY TRANSDUCTION SYSTEM"/>
    <property type="match status" value="1"/>
</dbReference>
<feature type="transmembrane region" description="Helical" evidence="1">
    <location>
        <begin position="34"/>
        <end position="54"/>
    </location>
</feature>
<dbReference type="Gene3D" id="3.30.70.270">
    <property type="match status" value="1"/>
</dbReference>
<keyword evidence="3" id="KW-0548">Nucleotidyltransferase</keyword>
<dbReference type="EC" id="2.7.7.65" evidence="3"/>
<evidence type="ECO:0000259" key="2">
    <source>
        <dbReference type="PROSITE" id="PS50887"/>
    </source>
</evidence>
<evidence type="ECO:0000256" key="1">
    <source>
        <dbReference type="SAM" id="Phobius"/>
    </source>
</evidence>
<keyword evidence="4" id="KW-1185">Reference proteome</keyword>
<dbReference type="RefSeq" id="WP_339573452.1">
    <property type="nucleotide sequence ID" value="NZ_JBBIAA010000001.1"/>
</dbReference>
<comment type="caution">
    <text evidence="3">The sequence shown here is derived from an EMBL/GenBank/DDBJ whole genome shotgun (WGS) entry which is preliminary data.</text>
</comment>
<reference evidence="3 4" key="1">
    <citation type="journal article" date="2017" name="Int. J. Syst. Evol. Microbiol.">
        <title>Pseudokineococcus basanitobsidens sp. nov., isolated from volcanic rock.</title>
        <authorList>
            <person name="Lee D.W."/>
            <person name="Park M.Y."/>
            <person name="Kim J.J."/>
            <person name="Kim B.S."/>
        </authorList>
    </citation>
    <scope>NUCLEOTIDE SEQUENCE [LARGE SCALE GENOMIC DNA]</scope>
    <source>
        <strain evidence="3 4">DSM 103726</strain>
    </source>
</reference>
<keyword evidence="1" id="KW-0472">Membrane</keyword>
<dbReference type="InterPro" id="IPR029787">
    <property type="entry name" value="Nucleotide_cyclase"/>
</dbReference>
<keyword evidence="1" id="KW-1133">Transmembrane helix</keyword>
<feature type="transmembrane region" description="Helical" evidence="1">
    <location>
        <begin position="156"/>
        <end position="178"/>
    </location>
</feature>
<keyword evidence="3" id="KW-0808">Transferase</keyword>
<dbReference type="InterPro" id="IPR050469">
    <property type="entry name" value="Diguanylate_Cyclase"/>
</dbReference>